<feature type="domain" description="DUF243" evidence="3">
    <location>
        <begin position="121"/>
        <end position="208"/>
    </location>
</feature>
<dbReference type="GO" id="GO:0008010">
    <property type="term" value="F:structural constituent of chitin-based larval cuticle"/>
    <property type="evidence" value="ECO:0007669"/>
    <property type="project" value="TreeGrafter"/>
</dbReference>
<keyword evidence="4" id="KW-1185">Reference proteome</keyword>
<dbReference type="GeneID" id="119640859"/>
<feature type="chain" id="PRO_5038365742" evidence="2">
    <location>
        <begin position="22"/>
        <end position="231"/>
    </location>
</feature>
<dbReference type="GO" id="GO:0040003">
    <property type="term" value="P:chitin-based cuticle development"/>
    <property type="evidence" value="ECO:0007669"/>
    <property type="project" value="TreeGrafter"/>
</dbReference>
<protein>
    <submittedName>
        <fullName evidence="5">Uncharacterized protein LOC119640859</fullName>
    </submittedName>
</protein>
<evidence type="ECO:0000313" key="4">
    <source>
        <dbReference type="Proteomes" id="UP000092443"/>
    </source>
</evidence>
<proteinExistence type="predicted"/>
<feature type="region of interest" description="Disordered" evidence="1">
    <location>
        <begin position="211"/>
        <end position="231"/>
    </location>
</feature>
<dbReference type="RefSeq" id="XP_037895063.1">
    <property type="nucleotide sequence ID" value="XM_038039135.1"/>
</dbReference>
<dbReference type="SMART" id="SM00690">
    <property type="entry name" value="DM5"/>
    <property type="match status" value="1"/>
</dbReference>
<name>A0A9C5Z8P5_9MUSC</name>
<keyword evidence="2" id="KW-0732">Signal</keyword>
<sequence>MVRAFGIALLYYGYAANLCLAASIVDNGHLSNANNLNLRNLLPKSLVHDIQHNQQQQQQQQQQQYFDRLIHNDIQYAQRLPADQSVYYANSKRPSNHNEIIDVQVPTRADASKILLHLPKHHQVYSSASPSQPFYVTPRRHYRITLIRNHKPAPPSPPAPEVEQNTLIYVLIKKPDQSDVNEESSNKSEQNSFKLNPPEVYFINYKANKSKSDAYASQTNTEQRYEDTSKV</sequence>
<evidence type="ECO:0000256" key="1">
    <source>
        <dbReference type="SAM" id="MobiDB-lite"/>
    </source>
</evidence>
<evidence type="ECO:0000256" key="2">
    <source>
        <dbReference type="SAM" id="SignalP"/>
    </source>
</evidence>
<dbReference type="Pfam" id="PF03103">
    <property type="entry name" value="DUF243"/>
    <property type="match status" value="1"/>
</dbReference>
<evidence type="ECO:0000313" key="5">
    <source>
        <dbReference type="RefSeq" id="XP_037895063.1"/>
    </source>
</evidence>
<gene>
    <name evidence="5" type="primary">LOC119640859</name>
</gene>
<accession>A0A9C5Z8P5</accession>
<dbReference type="PANTHER" id="PTHR31927:SF2">
    <property type="entry name" value="FI07246P-RELATED"/>
    <property type="match status" value="1"/>
</dbReference>
<feature type="signal peptide" evidence="2">
    <location>
        <begin position="1"/>
        <end position="21"/>
    </location>
</feature>
<dbReference type="AlphaFoldDB" id="A0A9C5Z8P5"/>
<organism evidence="4 5">
    <name type="scientific">Glossina fuscipes</name>
    <dbReference type="NCBI Taxonomy" id="7396"/>
    <lineage>
        <taxon>Eukaryota</taxon>
        <taxon>Metazoa</taxon>
        <taxon>Ecdysozoa</taxon>
        <taxon>Arthropoda</taxon>
        <taxon>Hexapoda</taxon>
        <taxon>Insecta</taxon>
        <taxon>Pterygota</taxon>
        <taxon>Neoptera</taxon>
        <taxon>Endopterygota</taxon>
        <taxon>Diptera</taxon>
        <taxon>Brachycera</taxon>
        <taxon>Muscomorpha</taxon>
        <taxon>Hippoboscoidea</taxon>
        <taxon>Glossinidae</taxon>
        <taxon>Glossina</taxon>
    </lineage>
</organism>
<dbReference type="Proteomes" id="UP000092443">
    <property type="component" value="Unplaced"/>
</dbReference>
<dbReference type="KEGG" id="gfs:119640859"/>
<reference evidence="5" key="1">
    <citation type="submission" date="2025-08" db="UniProtKB">
        <authorList>
            <consortium name="RefSeq"/>
        </authorList>
    </citation>
    <scope>IDENTIFICATION</scope>
    <source>
        <tissue evidence="5">Whole body pupa</tissue>
    </source>
</reference>
<dbReference type="InterPro" id="IPR004145">
    <property type="entry name" value="DUF243"/>
</dbReference>
<evidence type="ECO:0000259" key="3">
    <source>
        <dbReference type="SMART" id="SM00690"/>
    </source>
</evidence>
<dbReference type="GO" id="GO:0062129">
    <property type="term" value="C:chitin-based extracellular matrix"/>
    <property type="evidence" value="ECO:0007669"/>
    <property type="project" value="TreeGrafter"/>
</dbReference>
<dbReference type="PANTHER" id="PTHR31927">
    <property type="entry name" value="FI07246P-RELATED-RELATED"/>
    <property type="match status" value="1"/>
</dbReference>